<keyword evidence="4" id="KW-0256">Endoplasmic reticulum</keyword>
<dbReference type="PANTHER" id="PTHR48182">
    <property type="entry name" value="PROTEIN SERAC1"/>
    <property type="match status" value="1"/>
</dbReference>
<comment type="subcellular location">
    <subcellularLocation>
        <location evidence="2">Endoplasmic reticulum</location>
    </subcellularLocation>
    <subcellularLocation>
        <location evidence="3">Membrane</location>
    </subcellularLocation>
    <subcellularLocation>
        <location evidence="1">Mitochondrion</location>
    </subcellularLocation>
</comment>
<evidence type="ECO:0000256" key="2">
    <source>
        <dbReference type="ARBA" id="ARBA00004240"/>
    </source>
</evidence>
<evidence type="ECO:0000313" key="8">
    <source>
        <dbReference type="Proteomes" id="UP000517252"/>
    </source>
</evidence>
<dbReference type="EMBL" id="BLZH01000003">
    <property type="protein sequence ID" value="GFP53804.1"/>
    <property type="molecule type" value="Genomic_DNA"/>
</dbReference>
<evidence type="ECO:0000313" key="7">
    <source>
        <dbReference type="EMBL" id="GFP53804.1"/>
    </source>
</evidence>
<keyword evidence="5" id="KW-0496">Mitochondrion</keyword>
<dbReference type="PANTHER" id="PTHR48182:SF2">
    <property type="entry name" value="PROTEIN SERAC1"/>
    <property type="match status" value="1"/>
</dbReference>
<evidence type="ECO:0000256" key="6">
    <source>
        <dbReference type="ARBA" id="ARBA00023136"/>
    </source>
</evidence>
<dbReference type="GO" id="GO:0005739">
    <property type="term" value="C:mitochondrion"/>
    <property type="evidence" value="ECO:0007669"/>
    <property type="project" value="UniProtKB-SubCell"/>
</dbReference>
<dbReference type="OrthoDB" id="1658288at2759"/>
<accession>A0A6V8QMS9</accession>
<evidence type="ECO:0000256" key="1">
    <source>
        <dbReference type="ARBA" id="ARBA00004173"/>
    </source>
</evidence>
<sequence length="199" mass="22050">MPPNSPRRSLAFRISSIPRRVDKDEFRDILTRLPIKAEGTASQLKWALTGFSYSPSAAPDHAERYAVATATFANAPSPSELETAIKREIGIDASRLKVDLDFFGLTPLADPLRDIAVDIIAVTGLAGHAFGSWKSKKEPDMWLRDFLPEAIPNARILTYGYDTKLPGSQSEASIPDLSRRLLESIKTIRSGDTRNRPWT</sequence>
<dbReference type="InterPro" id="IPR052374">
    <property type="entry name" value="SERAC1"/>
</dbReference>
<dbReference type="AlphaFoldDB" id="A0A6V8QMS9"/>
<dbReference type="GO" id="GO:0016020">
    <property type="term" value="C:membrane"/>
    <property type="evidence" value="ECO:0007669"/>
    <property type="project" value="UniProtKB-SubCell"/>
</dbReference>
<dbReference type="GO" id="GO:0005783">
    <property type="term" value="C:endoplasmic reticulum"/>
    <property type="evidence" value="ECO:0007669"/>
    <property type="project" value="UniProtKB-SubCell"/>
</dbReference>
<evidence type="ECO:0000256" key="3">
    <source>
        <dbReference type="ARBA" id="ARBA00004370"/>
    </source>
</evidence>
<comment type="caution">
    <text evidence="7">The sequence shown here is derived from an EMBL/GenBank/DDBJ whole genome shotgun (WGS) entry which is preliminary data.</text>
</comment>
<gene>
    <name evidence="7" type="ORF">TASIC1_0003018200</name>
</gene>
<name>A0A6V8QMS9_TRIAP</name>
<dbReference type="Proteomes" id="UP000517252">
    <property type="component" value="Unassembled WGS sequence"/>
</dbReference>
<organism evidence="7 8">
    <name type="scientific">Trichoderma asperellum</name>
    <name type="common">Filamentous fungus</name>
    <dbReference type="NCBI Taxonomy" id="101201"/>
    <lineage>
        <taxon>Eukaryota</taxon>
        <taxon>Fungi</taxon>
        <taxon>Dikarya</taxon>
        <taxon>Ascomycota</taxon>
        <taxon>Pezizomycotina</taxon>
        <taxon>Sordariomycetes</taxon>
        <taxon>Hypocreomycetidae</taxon>
        <taxon>Hypocreales</taxon>
        <taxon>Hypocreaceae</taxon>
        <taxon>Trichoderma</taxon>
    </lineage>
</organism>
<evidence type="ECO:0000256" key="5">
    <source>
        <dbReference type="ARBA" id="ARBA00023128"/>
    </source>
</evidence>
<protein>
    <submittedName>
        <fullName evidence="7">Uncharacterized protein</fullName>
    </submittedName>
</protein>
<reference evidence="7 8" key="1">
    <citation type="submission" date="2020-07" db="EMBL/GenBank/DDBJ databases">
        <title>Trichoderma asperellum IC-1 whole genome shotgun sequence.</title>
        <authorList>
            <person name="Kanamasa S."/>
            <person name="Takahashi H."/>
        </authorList>
    </citation>
    <scope>NUCLEOTIDE SEQUENCE [LARGE SCALE GENOMIC DNA]</scope>
    <source>
        <strain evidence="7 8">IC-1</strain>
    </source>
</reference>
<proteinExistence type="predicted"/>
<keyword evidence="6" id="KW-0472">Membrane</keyword>
<evidence type="ECO:0000256" key="4">
    <source>
        <dbReference type="ARBA" id="ARBA00022824"/>
    </source>
</evidence>